<reference evidence="1 2" key="1">
    <citation type="submission" date="2020-09" db="EMBL/GenBank/DDBJ databases">
        <title>De no assembly of potato wild relative species, Solanum commersonii.</title>
        <authorList>
            <person name="Cho K."/>
        </authorList>
    </citation>
    <scope>NUCLEOTIDE SEQUENCE [LARGE SCALE GENOMIC DNA]</scope>
    <source>
        <strain evidence="1">LZ3.2</strain>
        <tissue evidence="1">Leaf</tissue>
    </source>
</reference>
<name>A0A9J5Y8U1_SOLCO</name>
<comment type="caution">
    <text evidence="1">The sequence shown here is derived from an EMBL/GenBank/DDBJ whole genome shotgun (WGS) entry which is preliminary data.</text>
</comment>
<dbReference type="EMBL" id="JACXVP010000007">
    <property type="protein sequence ID" value="KAG5596506.1"/>
    <property type="molecule type" value="Genomic_DNA"/>
</dbReference>
<organism evidence="1 2">
    <name type="scientific">Solanum commersonii</name>
    <name type="common">Commerson's wild potato</name>
    <name type="synonym">Commerson's nightshade</name>
    <dbReference type="NCBI Taxonomy" id="4109"/>
    <lineage>
        <taxon>Eukaryota</taxon>
        <taxon>Viridiplantae</taxon>
        <taxon>Streptophyta</taxon>
        <taxon>Embryophyta</taxon>
        <taxon>Tracheophyta</taxon>
        <taxon>Spermatophyta</taxon>
        <taxon>Magnoliopsida</taxon>
        <taxon>eudicotyledons</taxon>
        <taxon>Gunneridae</taxon>
        <taxon>Pentapetalae</taxon>
        <taxon>asterids</taxon>
        <taxon>lamiids</taxon>
        <taxon>Solanales</taxon>
        <taxon>Solanaceae</taxon>
        <taxon>Solanoideae</taxon>
        <taxon>Solaneae</taxon>
        <taxon>Solanum</taxon>
    </lineage>
</organism>
<evidence type="ECO:0000313" key="2">
    <source>
        <dbReference type="Proteomes" id="UP000824120"/>
    </source>
</evidence>
<accession>A0A9J5Y8U1</accession>
<proteinExistence type="predicted"/>
<protein>
    <submittedName>
        <fullName evidence="1">Uncharacterized protein</fullName>
    </submittedName>
</protein>
<gene>
    <name evidence="1" type="ORF">H5410_037738</name>
</gene>
<dbReference type="AlphaFoldDB" id="A0A9J5Y8U1"/>
<keyword evidence="2" id="KW-1185">Reference proteome</keyword>
<evidence type="ECO:0000313" key="1">
    <source>
        <dbReference type="EMBL" id="KAG5596506.1"/>
    </source>
</evidence>
<sequence length="61" mass="7065">MKFERILDYKDELLRIKYPGTSCVVKKAWIHCRKCLCLDGCFLKGVCKSQLLVDVAKDDNN</sequence>
<dbReference type="Proteomes" id="UP000824120">
    <property type="component" value="Chromosome 7"/>
</dbReference>
<dbReference type="OrthoDB" id="1300846at2759"/>